<sequence length="453" mass="49589">MVSILFFLLLSTNFLATTQQGQFNISLGSSITPTGNSSWLSPSGLYGFGFYQKGNGFSVGIFIAGIPQKTVVWTANRDNPPVQGNVTLLLIGGGRLVLQSADGQEISIVNSHEPVAKASMFDSGNFILYNSDQEIIWQSFRNPTNTILPGQSLLAGEELFSSVSETNQSTGIFRLKMQNDGNLVQYPKDTPDEAAYSYYSSFTDKRGENVSLNLDVDGHLYLVNSTGFVIKDLTPGGYSTEGTIYLMKIDTDGIFRLYSFKLNQNSSVSIVWASSVDKCSSKGLYGLNRYCVKNDRDIYCQCLPGYLVSGEGGCQKNFSTENCESKDGNIKYTIDRVANTTWEDASYSILSLPTEEECERACLEDCSCEAVMFKDGECRKQKLPLRFGRKLESESNLALIKVGVSNFAGAPGEGDEPKRSKKDSQTDLLIIKDSSATSKSFLTLSFQSGDLSA</sequence>
<dbReference type="Proteomes" id="UP001163603">
    <property type="component" value="Chromosome 5"/>
</dbReference>
<proteinExistence type="predicted"/>
<organism evidence="1 2">
    <name type="scientific">Pistacia integerrima</name>
    <dbReference type="NCBI Taxonomy" id="434235"/>
    <lineage>
        <taxon>Eukaryota</taxon>
        <taxon>Viridiplantae</taxon>
        <taxon>Streptophyta</taxon>
        <taxon>Embryophyta</taxon>
        <taxon>Tracheophyta</taxon>
        <taxon>Spermatophyta</taxon>
        <taxon>Magnoliopsida</taxon>
        <taxon>eudicotyledons</taxon>
        <taxon>Gunneridae</taxon>
        <taxon>Pentapetalae</taxon>
        <taxon>rosids</taxon>
        <taxon>malvids</taxon>
        <taxon>Sapindales</taxon>
        <taxon>Anacardiaceae</taxon>
        <taxon>Pistacia</taxon>
    </lineage>
</organism>
<keyword evidence="2" id="KW-1185">Reference proteome</keyword>
<reference evidence="2" key="1">
    <citation type="journal article" date="2023" name="G3 (Bethesda)">
        <title>Genome assembly and association tests identify interacting loci associated with vigor, precocity, and sex in interspecific pistachio rootstocks.</title>
        <authorList>
            <person name="Palmer W."/>
            <person name="Jacygrad E."/>
            <person name="Sagayaradj S."/>
            <person name="Cavanaugh K."/>
            <person name="Han R."/>
            <person name="Bertier L."/>
            <person name="Beede B."/>
            <person name="Kafkas S."/>
            <person name="Golino D."/>
            <person name="Preece J."/>
            <person name="Michelmore R."/>
        </authorList>
    </citation>
    <scope>NUCLEOTIDE SEQUENCE [LARGE SCALE GENOMIC DNA]</scope>
</reference>
<evidence type="ECO:0000313" key="2">
    <source>
        <dbReference type="Proteomes" id="UP001163603"/>
    </source>
</evidence>
<accession>A0ACC0YSG3</accession>
<gene>
    <name evidence="1" type="ORF">Pint_27153</name>
</gene>
<dbReference type="EMBL" id="CM047740">
    <property type="protein sequence ID" value="KAJ0040334.1"/>
    <property type="molecule type" value="Genomic_DNA"/>
</dbReference>
<name>A0ACC0YSG3_9ROSI</name>
<protein>
    <submittedName>
        <fullName evidence="1">Uncharacterized protein</fullName>
    </submittedName>
</protein>
<evidence type="ECO:0000313" key="1">
    <source>
        <dbReference type="EMBL" id="KAJ0040334.1"/>
    </source>
</evidence>
<comment type="caution">
    <text evidence="1">The sequence shown here is derived from an EMBL/GenBank/DDBJ whole genome shotgun (WGS) entry which is preliminary data.</text>
</comment>